<dbReference type="Gene3D" id="3.40.50.1820">
    <property type="entry name" value="alpha/beta hydrolase"/>
    <property type="match status" value="1"/>
</dbReference>
<evidence type="ECO:0000313" key="4">
    <source>
        <dbReference type="Proteomes" id="UP000326759"/>
    </source>
</evidence>
<dbReference type="Proteomes" id="UP000326759">
    <property type="component" value="Unassembled WGS sequence"/>
</dbReference>
<feature type="active site" description="Charge relay system" evidence="1">
    <location>
        <position position="251"/>
    </location>
</feature>
<proteinExistence type="predicted"/>
<dbReference type="GO" id="GO:0047617">
    <property type="term" value="F:fatty acyl-CoA hydrolase activity"/>
    <property type="evidence" value="ECO:0007669"/>
    <property type="project" value="TreeGrafter"/>
</dbReference>
<feature type="active site" description="Charge relay system" evidence="1">
    <location>
        <position position="217"/>
    </location>
</feature>
<evidence type="ECO:0000256" key="1">
    <source>
        <dbReference type="PIRSR" id="PIRSR016521-1"/>
    </source>
</evidence>
<dbReference type="AlphaFoldDB" id="A0A5N5THH5"/>
<dbReference type="PANTHER" id="PTHR10824:SF4">
    <property type="entry name" value="ACYL-COENZYME A THIOESTERASE 1-LIKE"/>
    <property type="match status" value="1"/>
</dbReference>
<dbReference type="EMBL" id="SEYY01000998">
    <property type="protein sequence ID" value="KAB7506096.1"/>
    <property type="molecule type" value="Genomic_DNA"/>
</dbReference>
<reference evidence="3 4" key="1">
    <citation type="journal article" date="2019" name="PLoS Biol.">
        <title>Sex chromosomes control vertical transmission of feminizing Wolbachia symbionts in an isopod.</title>
        <authorList>
            <person name="Becking T."/>
            <person name="Chebbi M.A."/>
            <person name="Giraud I."/>
            <person name="Moumen B."/>
            <person name="Laverre T."/>
            <person name="Caubet Y."/>
            <person name="Peccoud J."/>
            <person name="Gilbert C."/>
            <person name="Cordaux R."/>
        </authorList>
    </citation>
    <scope>NUCLEOTIDE SEQUENCE [LARGE SCALE GENOMIC DNA]</scope>
    <source>
        <strain evidence="3">ANa2</strain>
        <tissue evidence="3">Whole body excluding digestive tract and cuticle</tissue>
    </source>
</reference>
<keyword evidence="4" id="KW-1185">Reference proteome</keyword>
<dbReference type="OrthoDB" id="6347013at2759"/>
<protein>
    <submittedName>
        <fullName evidence="3">Acyl-coenzyme A thioesterase 4</fullName>
    </submittedName>
</protein>
<dbReference type="SUPFAM" id="SSF53474">
    <property type="entry name" value="alpha/beta-Hydrolases"/>
    <property type="match status" value="1"/>
</dbReference>
<dbReference type="InterPro" id="IPR016662">
    <property type="entry name" value="Acyl-CoA_thioEstase_long-chain"/>
</dbReference>
<dbReference type="PIRSF" id="PIRSF016521">
    <property type="entry name" value="Acyl-CoA_hydro"/>
    <property type="match status" value="1"/>
</dbReference>
<feature type="domain" description="BAAT/Acyl-CoA thioester hydrolase C-terminal" evidence="2">
    <location>
        <begin position="113"/>
        <end position="301"/>
    </location>
</feature>
<dbReference type="InterPro" id="IPR014940">
    <property type="entry name" value="BAAT_C"/>
</dbReference>
<dbReference type="GO" id="GO:0006631">
    <property type="term" value="P:fatty acid metabolic process"/>
    <property type="evidence" value="ECO:0007669"/>
    <property type="project" value="TreeGrafter"/>
</dbReference>
<evidence type="ECO:0000313" key="3">
    <source>
        <dbReference type="EMBL" id="KAB7506096.1"/>
    </source>
</evidence>
<dbReference type="InterPro" id="IPR029058">
    <property type="entry name" value="AB_hydrolase_fold"/>
</dbReference>
<dbReference type="Pfam" id="PF08840">
    <property type="entry name" value="BAAT_C"/>
    <property type="match status" value="1"/>
</dbReference>
<accession>A0A5N5THH5</accession>
<comment type="caution">
    <text evidence="3">The sequence shown here is derived from an EMBL/GenBank/DDBJ whole genome shotgun (WGS) entry which is preliminary data.</text>
</comment>
<dbReference type="FunFam" id="3.40.50.1820:FF:000024">
    <property type="entry name" value="acyl-coenzyme A thioesterase 4"/>
    <property type="match status" value="1"/>
</dbReference>
<name>A0A5N5THH5_9CRUS</name>
<gene>
    <name evidence="3" type="primary">Acot4</name>
    <name evidence="3" type="ORF">Anas_02154</name>
</gene>
<feature type="active site" description="Charge relay system" evidence="1">
    <location>
        <position position="125"/>
    </location>
</feature>
<dbReference type="PANTHER" id="PTHR10824">
    <property type="entry name" value="ACYL-COENZYME A THIOESTERASE-RELATED"/>
    <property type="match status" value="1"/>
</dbReference>
<evidence type="ECO:0000259" key="2">
    <source>
        <dbReference type="Pfam" id="PF08840"/>
    </source>
</evidence>
<organism evidence="3 4">
    <name type="scientific">Armadillidium nasatum</name>
    <dbReference type="NCBI Taxonomy" id="96803"/>
    <lineage>
        <taxon>Eukaryota</taxon>
        <taxon>Metazoa</taxon>
        <taxon>Ecdysozoa</taxon>
        <taxon>Arthropoda</taxon>
        <taxon>Crustacea</taxon>
        <taxon>Multicrustacea</taxon>
        <taxon>Malacostraca</taxon>
        <taxon>Eumalacostraca</taxon>
        <taxon>Peracarida</taxon>
        <taxon>Isopoda</taxon>
        <taxon>Oniscidea</taxon>
        <taxon>Crinocheta</taxon>
        <taxon>Armadillidiidae</taxon>
        <taxon>Armadillidium</taxon>
    </lineage>
</organism>
<dbReference type="GO" id="GO:0006637">
    <property type="term" value="P:acyl-CoA metabolic process"/>
    <property type="evidence" value="ECO:0007669"/>
    <property type="project" value="InterPro"/>
</dbReference>
<sequence length="301" mass="33443">MTEKTTRIPVREGRLRGTLFIPEGEGPFPGVIDLFGTAGGLIEFRAAQLASRGIASLSLAYFGFEDLPREMNEIDLAYFEEGVDYLHSYPKVTFPYKDQKNKMKQIATKPRTTVKKSGVGAIGSSKGADLVCSMAAYLPKVKAVVSINGIAVNSWCPMKYKDLVIPGLAFRVEKAKFLGPDLISSYEMSDDSEDFPETHIPLHKSNAEFLFICSKDDANWKTVIETERAVARMKANGKTNYELIIYDGAGHLVEPCYAPFSSATFHKMGNCNLFYGGNVKDHSAAQVDSWRRIIELFKRVL</sequence>